<dbReference type="Gene3D" id="3.40.50.150">
    <property type="entry name" value="Vaccinia Virus protein VP39"/>
    <property type="match status" value="1"/>
</dbReference>
<dbReference type="CDD" id="cd02440">
    <property type="entry name" value="AdoMet_MTases"/>
    <property type="match status" value="1"/>
</dbReference>
<dbReference type="InterPro" id="IPR046341">
    <property type="entry name" value="SET_dom_sf"/>
</dbReference>
<name>A0A1F8AAD8_9EURO</name>
<dbReference type="InterPro" id="IPR029063">
    <property type="entry name" value="SAM-dependent_MTases_sf"/>
</dbReference>
<dbReference type="STRING" id="109264.A0A1F8AAD8"/>
<gene>
    <name evidence="2" type="ORF">ABOM_001982</name>
</gene>
<dbReference type="OrthoDB" id="1028014at2759"/>
<dbReference type="SUPFAM" id="SSF82199">
    <property type="entry name" value="SET domain"/>
    <property type="match status" value="1"/>
</dbReference>
<keyword evidence="3" id="KW-1185">Reference proteome</keyword>
<dbReference type="Gene3D" id="6.10.140.2220">
    <property type="match status" value="1"/>
</dbReference>
<dbReference type="Gene3D" id="2.170.270.10">
    <property type="entry name" value="SET domain"/>
    <property type="match status" value="1"/>
</dbReference>
<dbReference type="Pfam" id="PF00856">
    <property type="entry name" value="SET"/>
    <property type="match status" value="1"/>
</dbReference>
<dbReference type="AlphaFoldDB" id="A0A1F8AAD8"/>
<sequence>MSMRMQLGRVDSLFAHVEKDWWKDAHNEMYLFTNGDCVEDPAITDTECDELLRIPSIQTLFEHSTGTSPMKVLDLCCGQGRHTINLAKRFPAVDFQGVDHSAYLLNIARERAAAENTGRNTVFLEGDARQIPAANDSFDLVLLMGNSFGYCSEEDNAQLLAEVQRVLKPQAIFLMDNVDGGWMRSNFTPGGWEWIADTPTVRAKSGAKTTNGKLLACREREMSPDKKTMASREIVIDLDGPSVCQDLFYSVRLYDLDEIKTLLHTNGLAMMTEDVRQMSGPTSESVADLGMMESRQLVVAQKTRTTVTANNFCAQDMDTYIHPNLVQSYDPIKGRMVVLSAPVPAGTVLLKDAPYAIVPAVHPARNDAVLCSSVECRRRLPQDAGGIHCQEDCLQDVVWCNSHCQSADQTRHDLECSWLKRHGLTLRETEGEDDFAMLWIIVRIFANRQLEQQARTEERNHLHWESRFQRGWESIDMFRGNQEQWPKDRLEHWERLIKTYLSDVPWLPNTQEVLSLLCKEEANSFGLYPGVTGVFPLPDPPVERGIHYGLAVYPRATICNHSCLPNIIHGPDDRGRMVFTSQRDIAANEECQISYFDLSKYVDVQARQKVLQDYFTFSCVCRRCQEEQKTESHEH</sequence>
<evidence type="ECO:0000313" key="3">
    <source>
        <dbReference type="Proteomes" id="UP000179179"/>
    </source>
</evidence>
<protein>
    <recommendedName>
        <fullName evidence="1">SET domain-containing protein</fullName>
    </recommendedName>
</protein>
<accession>A0A1F8AAD8</accession>
<dbReference type="GeneID" id="34445372"/>
<dbReference type="SUPFAM" id="SSF53335">
    <property type="entry name" value="S-adenosyl-L-methionine-dependent methyltransferases"/>
    <property type="match status" value="1"/>
</dbReference>
<dbReference type="InterPro" id="IPR050869">
    <property type="entry name" value="H3K4_H4K5_MeTrfase"/>
</dbReference>
<dbReference type="Gene3D" id="1.10.220.160">
    <property type="match status" value="1"/>
</dbReference>
<dbReference type="Proteomes" id="UP000179179">
    <property type="component" value="Unassembled WGS sequence"/>
</dbReference>
<organism evidence="2 3">
    <name type="scientific">Aspergillus bombycis</name>
    <dbReference type="NCBI Taxonomy" id="109264"/>
    <lineage>
        <taxon>Eukaryota</taxon>
        <taxon>Fungi</taxon>
        <taxon>Dikarya</taxon>
        <taxon>Ascomycota</taxon>
        <taxon>Pezizomycotina</taxon>
        <taxon>Eurotiomycetes</taxon>
        <taxon>Eurotiomycetidae</taxon>
        <taxon>Eurotiales</taxon>
        <taxon>Aspergillaceae</taxon>
        <taxon>Aspergillus</taxon>
    </lineage>
</organism>
<dbReference type="PROSITE" id="PS50280">
    <property type="entry name" value="SET"/>
    <property type="match status" value="1"/>
</dbReference>
<dbReference type="Gene3D" id="2.20.25.110">
    <property type="entry name" value="S-adenosyl-L-methionine-dependent methyltransferases"/>
    <property type="match status" value="1"/>
</dbReference>
<proteinExistence type="predicted"/>
<dbReference type="PANTHER" id="PTHR12197">
    <property type="entry name" value="HISTONE-LYSINE N-METHYLTRANSFERASE SMYD"/>
    <property type="match status" value="1"/>
</dbReference>
<dbReference type="InterPro" id="IPR041698">
    <property type="entry name" value="Methyltransf_25"/>
</dbReference>
<reference evidence="2 3" key="1">
    <citation type="journal article" date="2016" name="Genome Biol. Evol.">
        <title>Draft genome sequence of an aflatoxigenic Aspergillus species, A. bombycis.</title>
        <authorList>
            <person name="Moore G.G."/>
            <person name="Mack B.M."/>
            <person name="Beltz S.B."/>
            <person name="Gilbert M.K."/>
        </authorList>
    </citation>
    <scope>NUCLEOTIDE SEQUENCE [LARGE SCALE GENOMIC DNA]</scope>
    <source>
        <strain evidence="3">NRRL 26010</strain>
    </source>
</reference>
<dbReference type="RefSeq" id="XP_022392394.1">
    <property type="nucleotide sequence ID" value="XM_022529112.1"/>
</dbReference>
<evidence type="ECO:0000313" key="2">
    <source>
        <dbReference type="EMBL" id="OGM48677.1"/>
    </source>
</evidence>
<dbReference type="EMBL" id="LYCR01000014">
    <property type="protein sequence ID" value="OGM48677.1"/>
    <property type="molecule type" value="Genomic_DNA"/>
</dbReference>
<feature type="domain" description="SET" evidence="1">
    <location>
        <begin position="323"/>
        <end position="596"/>
    </location>
</feature>
<evidence type="ECO:0000259" key="1">
    <source>
        <dbReference type="PROSITE" id="PS50280"/>
    </source>
</evidence>
<dbReference type="PANTHER" id="PTHR12197:SF292">
    <property type="entry name" value="SET DOMAIN-CONTAINING PROTEIN"/>
    <property type="match status" value="1"/>
</dbReference>
<dbReference type="Pfam" id="PF13649">
    <property type="entry name" value="Methyltransf_25"/>
    <property type="match status" value="1"/>
</dbReference>
<dbReference type="CDD" id="cd20071">
    <property type="entry name" value="SET_SMYD"/>
    <property type="match status" value="1"/>
</dbReference>
<dbReference type="InterPro" id="IPR001214">
    <property type="entry name" value="SET_dom"/>
</dbReference>
<comment type="caution">
    <text evidence="2">The sequence shown here is derived from an EMBL/GenBank/DDBJ whole genome shotgun (WGS) entry which is preliminary data.</text>
</comment>